<evidence type="ECO:0000313" key="5">
    <source>
        <dbReference type="EMBL" id="MCS3865901.1"/>
    </source>
</evidence>
<dbReference type="EMBL" id="JANUBL010000007">
    <property type="protein sequence ID" value="MCS4122652.1"/>
    <property type="molecule type" value="Genomic_DNA"/>
</dbReference>
<keyword evidence="2" id="KW-0812">Transmembrane</keyword>
<evidence type="ECO:0000313" key="6">
    <source>
        <dbReference type="EMBL" id="MCS3952076.1"/>
    </source>
</evidence>
<dbReference type="EMBL" id="JANUAU010000001">
    <property type="protein sequence ID" value="MCS3676556.1"/>
    <property type="molecule type" value="Genomic_DNA"/>
</dbReference>
<dbReference type="Proteomes" id="UP001155027">
    <property type="component" value="Unassembled WGS sequence"/>
</dbReference>
<evidence type="ECO:0000256" key="1">
    <source>
        <dbReference type="SAM" id="MobiDB-lite"/>
    </source>
</evidence>
<dbReference type="AlphaFoldDB" id="A0A840DB25"/>
<accession>A0A840DB25</accession>
<organism evidence="6 10">
    <name type="scientific">Salinibacter ruber</name>
    <dbReference type="NCBI Taxonomy" id="146919"/>
    <lineage>
        <taxon>Bacteria</taxon>
        <taxon>Pseudomonadati</taxon>
        <taxon>Rhodothermota</taxon>
        <taxon>Rhodothermia</taxon>
        <taxon>Rhodothermales</taxon>
        <taxon>Salinibacteraceae</taxon>
        <taxon>Salinibacter</taxon>
    </lineage>
</organism>
<dbReference type="EMBL" id="JANUBB010000007">
    <property type="protein sequence ID" value="MCS3952076.1"/>
    <property type="molecule type" value="Genomic_DNA"/>
</dbReference>
<evidence type="ECO:0000313" key="7">
    <source>
        <dbReference type="EMBL" id="MCS4036713.1"/>
    </source>
</evidence>
<evidence type="ECO:0000313" key="3">
    <source>
        <dbReference type="EMBL" id="MCS3676556.1"/>
    </source>
</evidence>
<evidence type="ECO:0000313" key="8">
    <source>
        <dbReference type="EMBL" id="MCS4122652.1"/>
    </source>
</evidence>
<dbReference type="EMBL" id="JANUAE010000010">
    <property type="protein sequence ID" value="MCS3711034.1"/>
    <property type="molecule type" value="Genomic_DNA"/>
</dbReference>
<dbReference type="EMBL" id="JANTYZ010000007">
    <property type="protein sequence ID" value="MCS3865901.1"/>
    <property type="molecule type" value="Genomic_DNA"/>
</dbReference>
<dbReference type="Proteomes" id="UP001155057">
    <property type="component" value="Unassembled WGS sequence"/>
</dbReference>
<evidence type="ECO:0000256" key="2">
    <source>
        <dbReference type="SAM" id="Phobius"/>
    </source>
</evidence>
<evidence type="ECO:0000313" key="10">
    <source>
        <dbReference type="Proteomes" id="UP001155010"/>
    </source>
</evidence>
<dbReference type="GeneID" id="83730001"/>
<dbReference type="RefSeq" id="WP_158442697.1">
    <property type="nucleotide sequence ID" value="NZ_CALTRV010000007.1"/>
</dbReference>
<feature type="transmembrane region" description="Helical" evidence="2">
    <location>
        <begin position="30"/>
        <end position="50"/>
    </location>
</feature>
<dbReference type="Proteomes" id="UP001155110">
    <property type="component" value="Unassembled WGS sequence"/>
</dbReference>
<dbReference type="Proteomes" id="UP001155144">
    <property type="component" value="Unassembled WGS sequence"/>
</dbReference>
<feature type="region of interest" description="Disordered" evidence="1">
    <location>
        <begin position="1"/>
        <end position="22"/>
    </location>
</feature>
<evidence type="ECO:0000313" key="4">
    <source>
        <dbReference type="EMBL" id="MCS3711034.1"/>
    </source>
</evidence>
<sequence length="51" mass="5375">MSGCPIHSNDESPSANRPSSNRPASVRWDLIFLGLAAGMLTLVLAVALQLP</sequence>
<dbReference type="EMBL" id="JANUBF010000010">
    <property type="protein sequence ID" value="MCS4036713.1"/>
    <property type="molecule type" value="Genomic_DNA"/>
</dbReference>
<dbReference type="Proteomes" id="UP001155040">
    <property type="component" value="Unassembled WGS sequence"/>
</dbReference>
<evidence type="ECO:0000313" key="9">
    <source>
        <dbReference type="EMBL" id="MCS4158495.1"/>
    </source>
</evidence>
<dbReference type="EMBL" id="JANTZM010000012">
    <property type="protein sequence ID" value="MCS4158495.1"/>
    <property type="molecule type" value="Genomic_DNA"/>
</dbReference>
<reference evidence="6" key="1">
    <citation type="submission" date="2022-08" db="EMBL/GenBank/DDBJ databases">
        <title>Genomic Encyclopedia of Type Strains, Phase V (KMG-V): Genome sequencing to study the core and pangenomes of soil and plant-associated prokaryotes.</title>
        <authorList>
            <person name="Whitman W."/>
        </authorList>
    </citation>
    <scope>NUCLEOTIDE SEQUENCE</scope>
    <source>
        <strain evidence="3">0</strain>
        <strain evidence="5">SP2016B</strain>
        <strain evidence="6">SP2017</strain>
        <strain evidence="9">SP3002</strain>
        <strain evidence="7">SP3012</strain>
        <strain evidence="8">SP3026</strain>
        <strain evidence="4">SP3049</strain>
    </source>
</reference>
<gene>
    <name evidence="8" type="ORF">GGP45_003016</name>
    <name evidence="4" type="ORF">GGP61_002660</name>
    <name evidence="3" type="ORF">GGP71_000452</name>
    <name evidence="5" type="ORF">GGP82_002465</name>
    <name evidence="6" type="ORF">GGP83_002032</name>
    <name evidence="9" type="ORF">GGP99_002467</name>
    <name evidence="7" type="ORF">GGQ01_001778</name>
</gene>
<comment type="caution">
    <text evidence="6">The sequence shown here is derived from an EMBL/GenBank/DDBJ whole genome shotgun (WGS) entry which is preliminary data.</text>
</comment>
<protein>
    <submittedName>
        <fullName evidence="6">Uncharacterized protein</fullName>
    </submittedName>
</protein>
<proteinExistence type="predicted"/>
<feature type="compositionally biased region" description="Low complexity" evidence="1">
    <location>
        <begin position="12"/>
        <end position="22"/>
    </location>
</feature>
<keyword evidence="2" id="KW-0472">Membrane</keyword>
<keyword evidence="2" id="KW-1133">Transmembrane helix</keyword>
<dbReference type="Proteomes" id="UP001155034">
    <property type="component" value="Unassembled WGS sequence"/>
</dbReference>
<name>A0A840DB25_9BACT</name>
<dbReference type="Proteomes" id="UP001155010">
    <property type="component" value="Unassembled WGS sequence"/>
</dbReference>